<feature type="compositionally biased region" description="Low complexity" evidence="2">
    <location>
        <begin position="732"/>
        <end position="742"/>
    </location>
</feature>
<dbReference type="Pfam" id="PF13779">
    <property type="entry name" value="DUF4175"/>
    <property type="match status" value="1"/>
</dbReference>
<reference evidence="4 5" key="1">
    <citation type="journal article" date="2014" name="Genome Announc.">
        <title>Draft Genome Sequence of Lutibaculum baratangense Strain AMV1T, Isolated from a Mud Volcano in Andamans, India.</title>
        <authorList>
            <person name="Singh A."/>
            <person name="Sreenivas A."/>
            <person name="Sathyanarayana Reddy G."/>
            <person name="Pinnaka A.K."/>
            <person name="Shivaji S."/>
        </authorList>
    </citation>
    <scope>NUCLEOTIDE SEQUENCE [LARGE SCALE GENOMIC DNA]</scope>
    <source>
        <strain evidence="4 5">AMV1</strain>
    </source>
</reference>
<keyword evidence="1" id="KW-0175">Coiled coil</keyword>
<protein>
    <submittedName>
        <fullName evidence="4">Methyl-accepting chemotaxis protein</fullName>
    </submittedName>
</protein>
<feature type="transmembrane region" description="Helical" evidence="3">
    <location>
        <begin position="59"/>
        <end position="79"/>
    </location>
</feature>
<comment type="caution">
    <text evidence="4">The sequence shown here is derived from an EMBL/GenBank/DDBJ whole genome shotgun (WGS) entry which is preliminary data.</text>
</comment>
<feature type="compositionally biased region" description="Basic and acidic residues" evidence="2">
    <location>
        <begin position="759"/>
        <end position="772"/>
    </location>
</feature>
<evidence type="ECO:0000256" key="3">
    <source>
        <dbReference type="SAM" id="Phobius"/>
    </source>
</evidence>
<dbReference type="PATRIC" id="fig|631454.5.peg.860"/>
<feature type="coiled-coil region" evidence="1">
    <location>
        <begin position="493"/>
        <end position="598"/>
    </location>
</feature>
<keyword evidence="3" id="KW-0472">Membrane</keyword>
<dbReference type="STRING" id="631454.N177_0873"/>
<evidence type="ECO:0000256" key="1">
    <source>
        <dbReference type="SAM" id="Coils"/>
    </source>
</evidence>
<feature type="compositionally biased region" description="Low complexity" evidence="2">
    <location>
        <begin position="682"/>
        <end position="698"/>
    </location>
</feature>
<dbReference type="NCBIfam" id="TIGR02302">
    <property type="entry name" value="aProt_lowcomp"/>
    <property type="match status" value="1"/>
</dbReference>
<proteinExistence type="predicted"/>
<evidence type="ECO:0000313" key="4">
    <source>
        <dbReference type="EMBL" id="ESR26373.1"/>
    </source>
</evidence>
<evidence type="ECO:0000256" key="2">
    <source>
        <dbReference type="SAM" id="MobiDB-lite"/>
    </source>
</evidence>
<accession>V4TKK2</accession>
<dbReference type="OrthoDB" id="8477685at2"/>
<dbReference type="eggNOG" id="COG4477">
    <property type="taxonomic scope" value="Bacteria"/>
</dbReference>
<dbReference type="InterPro" id="IPR012683">
    <property type="entry name" value="CHP02302_TM"/>
</dbReference>
<name>V4TKK2_9HYPH</name>
<organism evidence="4 5">
    <name type="scientific">Lutibaculum baratangense AMV1</name>
    <dbReference type="NCBI Taxonomy" id="631454"/>
    <lineage>
        <taxon>Bacteria</taxon>
        <taxon>Pseudomonadati</taxon>
        <taxon>Pseudomonadota</taxon>
        <taxon>Alphaproteobacteria</taxon>
        <taxon>Hyphomicrobiales</taxon>
        <taxon>Tepidamorphaceae</taxon>
        <taxon>Lutibaculum</taxon>
    </lineage>
</organism>
<keyword evidence="3" id="KW-1133">Transmembrane helix</keyword>
<dbReference type="Proteomes" id="UP000017819">
    <property type="component" value="Unassembled WGS sequence"/>
</dbReference>
<feature type="transmembrane region" description="Helical" evidence="3">
    <location>
        <begin position="153"/>
        <end position="171"/>
    </location>
</feature>
<dbReference type="RefSeq" id="WP_023431019.1">
    <property type="nucleotide sequence ID" value="NZ_AWXZ01000015.1"/>
</dbReference>
<keyword evidence="5" id="KW-1185">Reference proteome</keyword>
<evidence type="ECO:0000313" key="5">
    <source>
        <dbReference type="Proteomes" id="UP000017819"/>
    </source>
</evidence>
<dbReference type="EMBL" id="AWXZ01000015">
    <property type="protein sequence ID" value="ESR26373.1"/>
    <property type="molecule type" value="Genomic_DNA"/>
</dbReference>
<feature type="region of interest" description="Disordered" evidence="2">
    <location>
        <begin position="671"/>
        <end position="787"/>
    </location>
</feature>
<dbReference type="AlphaFoldDB" id="V4TKK2"/>
<feature type="compositionally biased region" description="Gly residues" evidence="2">
    <location>
        <begin position="743"/>
        <end position="758"/>
    </location>
</feature>
<keyword evidence="3" id="KW-0812">Transmembrane</keyword>
<feature type="transmembrane region" description="Helical" evidence="3">
    <location>
        <begin position="34"/>
        <end position="53"/>
    </location>
</feature>
<sequence length="821" mass="90723">MTTDPAHGPLDRRIGRAIGRARVAMMFERAWRDLLWPGVVVALFLIVSWFGLWLALPRWAGYVGLSLFPLALIVTLLPLRRLRWPGETEARHRVETRSKLAHRPLDALNDRPTGASSPDADRLWRAHQARMSAQLGRLSAGSPEPRRAELDPFALRAAVLLLLVVSFFWAGPDWRNRLVSAADPGAPVVTEPALAARLDAWISPPNYTRRPPIMLTGDAPGRARELAVPEGSVLTVRSSGQDLAVIRDGEPVDPGEADVASAGLKTSLDASAEFVVTMEGAEAARWPITVIPDEPPSVAFARDPGQAPSGALQLAYTMADDYGVVSGRAEIVPQDESFASENALVPAPDMPLVLPRSQGREGSAQTMRDLTSHPWAGAEVDLTLAATDAAGQEGRSETKEVTLPQRPFRDPLARAIVEQRRNLALDRTARRDVAYAIDALTLEPERHISDTRVYLGLRSAYWRLEDPRANDETLLSVVDQLWEVALRQEDGDLSLASEALRRAQERLAQALENDASDAEIEQLMNELRQALNEFMRELAMQAQNMPPMPMDPNAQMLSQQDLNRMLDQMEEMAKQGSREMAQQMLNQLQNMLNNLQAGRMMQSPQQQQMGEMMNQLGEMIQRQQRLMDDTFDAQRRGENQEGGQEGRMGELSEAQRALQEQLRQMMEQLGQMGQQGEGQEGQEGQQQGQGQPGQSLGEAGEAMGQAADELGQGQSGPALSQQGRALESLRRGAQSMQDQMQQGQGGPGMAGEPTGQGRGRADPLGRPLRTEGPDFGEGVEVPEEMDAARARQILEELRRRLSEPMRPMIERDYLERLLERF</sequence>
<gene>
    <name evidence="4" type="ORF">N177_0873</name>
</gene>